<dbReference type="InterPro" id="IPR050222">
    <property type="entry name" value="MATE_MdtK"/>
</dbReference>
<dbReference type="EMBL" id="FOZG01000001">
    <property type="protein sequence ID" value="SFR80604.1"/>
    <property type="molecule type" value="Genomic_DNA"/>
</dbReference>
<feature type="transmembrane region" description="Helical" evidence="2">
    <location>
        <begin position="392"/>
        <end position="415"/>
    </location>
</feature>
<keyword evidence="2" id="KW-1133">Transmembrane helix</keyword>
<dbReference type="CDD" id="cd13131">
    <property type="entry name" value="MATE_NorM_like"/>
    <property type="match status" value="1"/>
</dbReference>
<dbReference type="OrthoDB" id="9780160at2"/>
<evidence type="ECO:0000313" key="4">
    <source>
        <dbReference type="Proteomes" id="UP000198824"/>
    </source>
</evidence>
<accession>A0A1I6JNS3</accession>
<proteinExistence type="predicted"/>
<protein>
    <submittedName>
        <fullName evidence="3">Multidrug resistance protein, MATE family</fullName>
    </submittedName>
</protein>
<keyword evidence="2" id="KW-0812">Transmembrane</keyword>
<dbReference type="STRING" id="1166337.SAMN05192580_0597"/>
<dbReference type="NCBIfam" id="TIGR00797">
    <property type="entry name" value="matE"/>
    <property type="match status" value="1"/>
</dbReference>
<feature type="transmembrane region" description="Helical" evidence="2">
    <location>
        <begin position="192"/>
        <end position="215"/>
    </location>
</feature>
<feature type="transmembrane region" description="Helical" evidence="2">
    <location>
        <begin position="131"/>
        <end position="152"/>
    </location>
</feature>
<reference evidence="3 4" key="1">
    <citation type="submission" date="2016-10" db="EMBL/GenBank/DDBJ databases">
        <authorList>
            <person name="de Groot N.N."/>
        </authorList>
    </citation>
    <scope>NUCLEOTIDE SEQUENCE [LARGE SCALE GENOMIC DNA]</scope>
    <source>
        <strain evidence="3 4">S5-249</strain>
    </source>
</reference>
<keyword evidence="1" id="KW-0813">Transport</keyword>
<feature type="transmembrane region" description="Helical" evidence="2">
    <location>
        <begin position="421"/>
        <end position="440"/>
    </location>
</feature>
<feature type="transmembrane region" description="Helical" evidence="2">
    <location>
        <begin position="236"/>
        <end position="267"/>
    </location>
</feature>
<evidence type="ECO:0000256" key="1">
    <source>
        <dbReference type="ARBA" id="ARBA00022448"/>
    </source>
</evidence>
<dbReference type="GO" id="GO:0015297">
    <property type="term" value="F:antiporter activity"/>
    <property type="evidence" value="ECO:0007669"/>
    <property type="project" value="InterPro"/>
</dbReference>
<feature type="transmembrane region" description="Helical" evidence="2">
    <location>
        <begin position="357"/>
        <end position="380"/>
    </location>
</feature>
<dbReference type="Pfam" id="PF01554">
    <property type="entry name" value="MatE"/>
    <property type="match status" value="2"/>
</dbReference>
<feature type="transmembrane region" description="Helical" evidence="2">
    <location>
        <begin position="317"/>
        <end position="337"/>
    </location>
</feature>
<dbReference type="PANTHER" id="PTHR43298:SF2">
    <property type="entry name" value="FMN_FAD EXPORTER YEEO-RELATED"/>
    <property type="match status" value="1"/>
</dbReference>
<feature type="transmembrane region" description="Helical" evidence="2">
    <location>
        <begin position="273"/>
        <end position="296"/>
    </location>
</feature>
<feature type="transmembrane region" description="Helical" evidence="2">
    <location>
        <begin position="159"/>
        <end position="180"/>
    </location>
</feature>
<dbReference type="GO" id="GO:0042910">
    <property type="term" value="F:xenobiotic transmembrane transporter activity"/>
    <property type="evidence" value="ECO:0007669"/>
    <property type="project" value="InterPro"/>
</dbReference>
<feature type="transmembrane region" description="Helical" evidence="2">
    <location>
        <begin position="45"/>
        <end position="72"/>
    </location>
</feature>
<evidence type="ECO:0000256" key="2">
    <source>
        <dbReference type="SAM" id="Phobius"/>
    </source>
</evidence>
<dbReference type="GO" id="GO:0005886">
    <property type="term" value="C:plasma membrane"/>
    <property type="evidence" value="ECO:0007669"/>
    <property type="project" value="TreeGrafter"/>
</dbReference>
<keyword evidence="4" id="KW-1185">Reference proteome</keyword>
<dbReference type="AlphaFoldDB" id="A0A1I6JNS3"/>
<dbReference type="PANTHER" id="PTHR43298">
    <property type="entry name" value="MULTIDRUG RESISTANCE PROTEIN NORM-RELATED"/>
    <property type="match status" value="1"/>
</dbReference>
<organism evidence="3 4">
    <name type="scientific">Sphingomonas jatrophae</name>
    <dbReference type="NCBI Taxonomy" id="1166337"/>
    <lineage>
        <taxon>Bacteria</taxon>
        <taxon>Pseudomonadati</taxon>
        <taxon>Pseudomonadota</taxon>
        <taxon>Alphaproteobacteria</taxon>
        <taxon>Sphingomonadales</taxon>
        <taxon>Sphingomonadaceae</taxon>
        <taxon>Sphingomonas</taxon>
    </lineage>
</organism>
<dbReference type="RefSeq" id="WP_093310482.1">
    <property type="nucleotide sequence ID" value="NZ_FOZG01000001.1"/>
</dbReference>
<feature type="transmembrane region" description="Helical" evidence="2">
    <location>
        <begin position="93"/>
        <end position="111"/>
    </location>
</feature>
<name>A0A1I6JNS3_9SPHN</name>
<keyword evidence="2" id="KW-0472">Membrane</keyword>
<evidence type="ECO:0000313" key="3">
    <source>
        <dbReference type="EMBL" id="SFR80604.1"/>
    </source>
</evidence>
<dbReference type="InterPro" id="IPR002528">
    <property type="entry name" value="MATE_fam"/>
</dbReference>
<gene>
    <name evidence="3" type="ORF">SAMN05192580_0597</name>
</gene>
<dbReference type="Proteomes" id="UP000198824">
    <property type="component" value="Unassembled WGS sequence"/>
</dbReference>
<sequence length="449" mass="46666">MTGWKAEARALAALALPLVAGNLAWSAIAATDLLLLGRVNVRAVAAGALALALYTPCIVFGLGLTAAAAPLVASERGRRLHAVRDIRRTVRQTLWSGGMVTIPLWLLLWHGEALLLLLGQEPALAADAGRLLRGLMWALPLYLTFLTLDNFVAALERPLWGLVVTAAAIPVNVVAGWAMIFGHAGLPALGLLGAGLAGVFSSGFMAFGMVAVVTLDRRFRRYHLFGRFWVPDWARLRTVWSVGLPIAVTLLLEVSVFNAAVFLMGLIGGAALAAHAVAIQIASLVFMVPMGIGRAATVRVGFAQGRQDLAGVKRAGAVALVAGLGFATVTALVLALAPRPLIAGFLDLADPANAAAAALAIAFLRVAALFQLVDAAQAILAGMLRGLQDTRVPMLIAAVGYWGVGLGLGALLAFPVGLAGVGVWLGLASGLAVVAVLLWGRWRRRTAAA</sequence>